<evidence type="ECO:0000256" key="1">
    <source>
        <dbReference type="ARBA" id="ARBA00022679"/>
    </source>
</evidence>
<dbReference type="InterPro" id="IPR050179">
    <property type="entry name" value="Trans_hexapeptide_repeat"/>
</dbReference>
<protein>
    <submittedName>
        <fullName evidence="3">Acetyltransferase</fullName>
    </submittedName>
</protein>
<dbReference type="PANTHER" id="PTHR43300:SF4">
    <property type="entry name" value="ACYL-[ACYL-CARRIER-PROTEIN]--UDP-N-ACETYLGLUCOSAMINE O-ACYLTRANSFERASE"/>
    <property type="match status" value="1"/>
</dbReference>
<dbReference type="CDD" id="cd03358">
    <property type="entry name" value="LbH_WxcM_N_like"/>
    <property type="match status" value="1"/>
</dbReference>
<evidence type="ECO:0000313" key="3">
    <source>
        <dbReference type="EMBL" id="KPJ53895.1"/>
    </source>
</evidence>
<dbReference type="Gene3D" id="2.160.10.10">
    <property type="entry name" value="Hexapeptide repeat proteins"/>
    <property type="match status" value="1"/>
</dbReference>
<dbReference type="InterPro" id="IPR018357">
    <property type="entry name" value="Hexapep_transf_CS"/>
</dbReference>
<dbReference type="STRING" id="1703770.AMJ39_02570"/>
<dbReference type="InterPro" id="IPR001451">
    <property type="entry name" value="Hexapep"/>
</dbReference>
<dbReference type="PROSITE" id="PS00101">
    <property type="entry name" value="HEXAPEP_TRANSFERASES"/>
    <property type="match status" value="1"/>
</dbReference>
<comment type="caution">
    <text evidence="3">The sequence shown here is derived from an EMBL/GenBank/DDBJ whole genome shotgun (WGS) entry which is preliminary data.</text>
</comment>
<sequence length="200" mass="21509">MNETYIHPTADVSDKAIVGAGTKVWHQAQVRENAVIGPDCIIGKGVYVDHDVVIGSNVKIQNNVSLYNGVTLADDVFIGPHVTFTNDLYPRSFDPEWHVLPTLVGRGASIGANATIICGVTIGAFAMIGAGAVIAADVPDHGLVYGNPARLRGFACQCGRPVTYESRKHDTVVLLCQSCGERLEVSRELYELSTRPEHIP</sequence>
<keyword evidence="1 3" id="KW-0808">Transferase</keyword>
<dbReference type="AlphaFoldDB" id="A0A0S7WUR7"/>
<dbReference type="Proteomes" id="UP000052008">
    <property type="component" value="Unassembled WGS sequence"/>
</dbReference>
<dbReference type="PATRIC" id="fig|1703770.3.peg.960"/>
<dbReference type="Pfam" id="PF00132">
    <property type="entry name" value="Hexapep"/>
    <property type="match status" value="2"/>
</dbReference>
<name>A0A0S7WUR7_UNCT6</name>
<gene>
    <name evidence="3" type="ORF">AMJ39_02570</name>
</gene>
<dbReference type="EMBL" id="LIZS01000010">
    <property type="protein sequence ID" value="KPJ53895.1"/>
    <property type="molecule type" value="Genomic_DNA"/>
</dbReference>
<dbReference type="InterPro" id="IPR011004">
    <property type="entry name" value="Trimer_LpxA-like_sf"/>
</dbReference>
<proteinExistence type="predicted"/>
<evidence type="ECO:0000313" key="4">
    <source>
        <dbReference type="Proteomes" id="UP000052008"/>
    </source>
</evidence>
<organism evidence="3 4">
    <name type="scientific">candidate division TA06 bacterium DG_24</name>
    <dbReference type="NCBI Taxonomy" id="1703770"/>
    <lineage>
        <taxon>Bacteria</taxon>
        <taxon>Bacteria division TA06</taxon>
    </lineage>
</organism>
<dbReference type="PANTHER" id="PTHR43300">
    <property type="entry name" value="ACETYLTRANSFERASE"/>
    <property type="match status" value="1"/>
</dbReference>
<reference evidence="3 4" key="1">
    <citation type="journal article" date="2015" name="Microbiome">
        <title>Genomic resolution of linkages in carbon, nitrogen, and sulfur cycling among widespread estuary sediment bacteria.</title>
        <authorList>
            <person name="Baker B.J."/>
            <person name="Lazar C.S."/>
            <person name="Teske A.P."/>
            <person name="Dick G.J."/>
        </authorList>
    </citation>
    <scope>NUCLEOTIDE SEQUENCE [LARGE SCALE GENOMIC DNA]</scope>
    <source>
        <strain evidence="3">DG_24</strain>
    </source>
</reference>
<evidence type="ECO:0000256" key="2">
    <source>
        <dbReference type="ARBA" id="ARBA00022737"/>
    </source>
</evidence>
<keyword evidence="2" id="KW-0677">Repeat</keyword>
<dbReference type="SUPFAM" id="SSF51161">
    <property type="entry name" value="Trimeric LpxA-like enzymes"/>
    <property type="match status" value="1"/>
</dbReference>
<dbReference type="GO" id="GO:0016740">
    <property type="term" value="F:transferase activity"/>
    <property type="evidence" value="ECO:0007669"/>
    <property type="project" value="UniProtKB-KW"/>
</dbReference>
<accession>A0A0S7WUR7</accession>